<dbReference type="PROSITE" id="PS50089">
    <property type="entry name" value="ZF_RING_2"/>
    <property type="match status" value="1"/>
</dbReference>
<evidence type="ECO:0000256" key="2">
    <source>
        <dbReference type="ARBA" id="ARBA00022737"/>
    </source>
</evidence>
<dbReference type="InterPro" id="IPR001841">
    <property type="entry name" value="Znf_RING"/>
</dbReference>
<protein>
    <submittedName>
        <fullName evidence="10">SAM domain-containing protein</fullName>
    </submittedName>
</protein>
<dbReference type="PANTHER" id="PTHR48051">
    <property type="match status" value="1"/>
</dbReference>
<dbReference type="InterPro" id="IPR050216">
    <property type="entry name" value="LRR_domain-containing"/>
</dbReference>
<name>A0A5K3FQS3_MESCO</name>
<feature type="domain" description="SAM" evidence="9">
    <location>
        <begin position="441"/>
        <end position="504"/>
    </location>
</feature>
<dbReference type="PANTHER" id="PTHR48051:SF54">
    <property type="entry name" value="LEUCINE-RICH REPEAT-CONTAINING PROTEIN"/>
    <property type="match status" value="1"/>
</dbReference>
<keyword evidence="6" id="KW-0175">Coiled coil</keyword>
<dbReference type="Gene3D" id="1.10.150.50">
    <property type="entry name" value="Transcription Factor, Ets-1"/>
    <property type="match status" value="1"/>
</dbReference>
<dbReference type="CDD" id="cd16515">
    <property type="entry name" value="RING-HC_LRSAM1"/>
    <property type="match status" value="1"/>
</dbReference>
<dbReference type="SUPFAM" id="SSF52058">
    <property type="entry name" value="L domain-like"/>
    <property type="match status" value="1"/>
</dbReference>
<dbReference type="Pfam" id="PF00536">
    <property type="entry name" value="SAM_1"/>
    <property type="match status" value="1"/>
</dbReference>
<feature type="domain" description="RING-type" evidence="8">
    <location>
        <begin position="566"/>
        <end position="601"/>
    </location>
</feature>
<dbReference type="GO" id="GO:0005737">
    <property type="term" value="C:cytoplasm"/>
    <property type="evidence" value="ECO:0007669"/>
    <property type="project" value="TreeGrafter"/>
</dbReference>
<dbReference type="PROSITE" id="PS51450">
    <property type="entry name" value="LRR"/>
    <property type="match status" value="2"/>
</dbReference>
<dbReference type="InterPro" id="IPR001660">
    <property type="entry name" value="SAM"/>
</dbReference>
<evidence type="ECO:0000259" key="9">
    <source>
        <dbReference type="PROSITE" id="PS50105"/>
    </source>
</evidence>
<feature type="coiled-coil region" evidence="6">
    <location>
        <begin position="174"/>
        <end position="201"/>
    </location>
</feature>
<dbReference type="WBParaSite" id="MCU_010555-RA">
    <property type="protein sequence ID" value="MCU_010555-RA"/>
    <property type="gene ID" value="MCU_010555"/>
</dbReference>
<dbReference type="SMART" id="SM00369">
    <property type="entry name" value="LRR_TYP"/>
    <property type="match status" value="2"/>
</dbReference>
<dbReference type="SMART" id="SM00454">
    <property type="entry name" value="SAM"/>
    <property type="match status" value="1"/>
</dbReference>
<proteinExistence type="predicted"/>
<dbReference type="Gene3D" id="3.30.40.10">
    <property type="entry name" value="Zinc/RING finger domain, C3HC4 (zinc finger)"/>
    <property type="match status" value="1"/>
</dbReference>
<evidence type="ECO:0000256" key="7">
    <source>
        <dbReference type="SAM" id="MobiDB-lite"/>
    </source>
</evidence>
<dbReference type="Pfam" id="PF13920">
    <property type="entry name" value="zf-C3HC4_3"/>
    <property type="match status" value="1"/>
</dbReference>
<keyword evidence="3 5" id="KW-0863">Zinc-finger</keyword>
<evidence type="ECO:0000256" key="6">
    <source>
        <dbReference type="SAM" id="Coils"/>
    </source>
</evidence>
<dbReference type="Gene3D" id="3.80.10.10">
    <property type="entry name" value="Ribonuclease Inhibitor"/>
    <property type="match status" value="1"/>
</dbReference>
<evidence type="ECO:0000256" key="3">
    <source>
        <dbReference type="ARBA" id="ARBA00022771"/>
    </source>
</evidence>
<organism evidence="10">
    <name type="scientific">Mesocestoides corti</name>
    <name type="common">Flatworm</name>
    <dbReference type="NCBI Taxonomy" id="53468"/>
    <lineage>
        <taxon>Eukaryota</taxon>
        <taxon>Metazoa</taxon>
        <taxon>Spiralia</taxon>
        <taxon>Lophotrochozoa</taxon>
        <taxon>Platyhelminthes</taxon>
        <taxon>Cestoda</taxon>
        <taxon>Eucestoda</taxon>
        <taxon>Cyclophyllidea</taxon>
        <taxon>Mesocestoididae</taxon>
        <taxon>Mesocestoides</taxon>
    </lineage>
</organism>
<evidence type="ECO:0000256" key="1">
    <source>
        <dbReference type="ARBA" id="ARBA00022614"/>
    </source>
</evidence>
<dbReference type="AlphaFoldDB" id="A0A5K3FQS3"/>
<dbReference type="InterPro" id="IPR032675">
    <property type="entry name" value="LRR_dom_sf"/>
</dbReference>
<keyword evidence="1" id="KW-0433">Leucine-rich repeat</keyword>
<accession>A0A5K3FQS3</accession>
<dbReference type="InterPro" id="IPR013083">
    <property type="entry name" value="Znf_RING/FYVE/PHD"/>
</dbReference>
<evidence type="ECO:0000313" key="10">
    <source>
        <dbReference type="WBParaSite" id="MCU_010555-RA"/>
    </source>
</evidence>
<reference evidence="10" key="1">
    <citation type="submission" date="2019-11" db="UniProtKB">
        <authorList>
            <consortium name="WormBaseParasite"/>
        </authorList>
    </citation>
    <scope>IDENTIFICATION</scope>
</reference>
<evidence type="ECO:0000256" key="4">
    <source>
        <dbReference type="ARBA" id="ARBA00022833"/>
    </source>
</evidence>
<sequence length="611" mass="69538">MAVQVLDLSTNRIKEIPDLIGNLTSLQSLNFEDNCLQSLPANIGNLRKLRTLRLDRNPITKLPVQLGHLRHLNTLTLPAASLTFPPKDVCVAGVSSVLSYLRKAGKLPEDDSEVIETVVATEANQNVFSEMDRYWRDMETKRRQNTELHHRVAEEWRAQDELARHATESRSSALKRLAQEETRTRAELDRLQKQRDQRRQELVASLCDAEAHADALIARLRQRDAAQAAHLLQEAQWEEDQMRALYRHAGERLSRENREKVINSMQAMLLASEKTLKHSRNSKKGSRLNADAKSEDADRALRRVLANRQADHAVLAAQVAVEETRQKEAFECFQQQRDLRRQRIVGDIRLVEEELRRLTRAEQERRRFEGASAAACFAERRSDLVRLLAELQKQKELRESELRSRLVELEERKARDETDYWLVQYQRLMEKKPPRLLKEAFVDDDVYQVLAAADASDYAANFEYHRITSDRLLSFTDNDLIRIGVHALGAREAILRVLEKYKAKQNVSLPEPSAPVDEEVSEEVYSAKSLGADMDEKAGVSSTAAGDLPQPSAPPARIVARFESECCVCQDAECSTIFLPCGHVCCCEVCSARVSTCPLCRRIVEQCVQLS</sequence>
<dbReference type="SUPFAM" id="SSF57850">
    <property type="entry name" value="RING/U-box"/>
    <property type="match status" value="1"/>
</dbReference>
<dbReference type="InterPro" id="IPR055414">
    <property type="entry name" value="LRR_R13L4/SHOC2-like"/>
</dbReference>
<dbReference type="InterPro" id="IPR001611">
    <property type="entry name" value="Leu-rich_rpt"/>
</dbReference>
<keyword evidence="4" id="KW-0862">Zinc</keyword>
<feature type="region of interest" description="Disordered" evidence="7">
    <location>
        <begin position="275"/>
        <end position="294"/>
    </location>
</feature>
<evidence type="ECO:0000259" key="8">
    <source>
        <dbReference type="PROSITE" id="PS50089"/>
    </source>
</evidence>
<feature type="coiled-coil region" evidence="6">
    <location>
        <begin position="351"/>
        <end position="419"/>
    </location>
</feature>
<dbReference type="InterPro" id="IPR003591">
    <property type="entry name" value="Leu-rich_rpt_typical-subtyp"/>
</dbReference>
<dbReference type="SUPFAM" id="SSF47769">
    <property type="entry name" value="SAM/Pointed domain"/>
    <property type="match status" value="1"/>
</dbReference>
<dbReference type="InterPro" id="IPR013761">
    <property type="entry name" value="SAM/pointed_sf"/>
</dbReference>
<dbReference type="Pfam" id="PF23598">
    <property type="entry name" value="LRR_14"/>
    <property type="match status" value="1"/>
</dbReference>
<keyword evidence="3 5" id="KW-0479">Metal-binding</keyword>
<keyword evidence="2" id="KW-0677">Repeat</keyword>
<evidence type="ECO:0000256" key="5">
    <source>
        <dbReference type="PROSITE-ProRule" id="PRU00175"/>
    </source>
</evidence>
<dbReference type="GO" id="GO:0008270">
    <property type="term" value="F:zinc ion binding"/>
    <property type="evidence" value="ECO:0007669"/>
    <property type="project" value="UniProtKB-KW"/>
</dbReference>
<feature type="compositionally biased region" description="Basic residues" evidence="7">
    <location>
        <begin position="277"/>
        <end position="286"/>
    </location>
</feature>
<dbReference type="PROSITE" id="PS50105">
    <property type="entry name" value="SAM_DOMAIN"/>
    <property type="match status" value="1"/>
</dbReference>